<dbReference type="SUPFAM" id="SSF47459">
    <property type="entry name" value="HLH, helix-loop-helix DNA-binding domain"/>
    <property type="match status" value="1"/>
</dbReference>
<evidence type="ECO:0000313" key="8">
    <source>
        <dbReference type="Proteomes" id="UP001054252"/>
    </source>
</evidence>
<dbReference type="PROSITE" id="PS50888">
    <property type="entry name" value="BHLH"/>
    <property type="match status" value="1"/>
</dbReference>
<comment type="caution">
    <text evidence="7">The sequence shown here is derived from an EMBL/GenBank/DDBJ whole genome shotgun (WGS) entry which is preliminary data.</text>
</comment>
<dbReference type="PANTHER" id="PTHR12565:SF184">
    <property type="entry name" value="BHLH TRANSCRIPTION FACTOR"/>
    <property type="match status" value="1"/>
</dbReference>
<dbReference type="GO" id="GO:0003700">
    <property type="term" value="F:DNA-binding transcription factor activity"/>
    <property type="evidence" value="ECO:0007669"/>
    <property type="project" value="TreeGrafter"/>
</dbReference>
<dbReference type="AlphaFoldDB" id="A0AAV5IB61"/>
<feature type="domain" description="BHLH" evidence="6">
    <location>
        <begin position="177"/>
        <end position="227"/>
    </location>
</feature>
<organism evidence="7 8">
    <name type="scientific">Rubroshorea leprosula</name>
    <dbReference type="NCBI Taxonomy" id="152421"/>
    <lineage>
        <taxon>Eukaryota</taxon>
        <taxon>Viridiplantae</taxon>
        <taxon>Streptophyta</taxon>
        <taxon>Embryophyta</taxon>
        <taxon>Tracheophyta</taxon>
        <taxon>Spermatophyta</taxon>
        <taxon>Magnoliopsida</taxon>
        <taxon>eudicotyledons</taxon>
        <taxon>Gunneridae</taxon>
        <taxon>Pentapetalae</taxon>
        <taxon>rosids</taxon>
        <taxon>malvids</taxon>
        <taxon>Malvales</taxon>
        <taxon>Dipterocarpaceae</taxon>
        <taxon>Rubroshorea</taxon>
    </lineage>
</organism>
<dbReference type="GO" id="GO:0046983">
    <property type="term" value="F:protein dimerization activity"/>
    <property type="evidence" value="ECO:0007669"/>
    <property type="project" value="InterPro"/>
</dbReference>
<accession>A0AAV5IB61</accession>
<dbReference type="InterPro" id="IPR036638">
    <property type="entry name" value="HLH_DNA-bd_sf"/>
</dbReference>
<comment type="subcellular location">
    <subcellularLocation>
        <location evidence="1">Nucleus</location>
    </subcellularLocation>
</comment>
<evidence type="ECO:0000256" key="5">
    <source>
        <dbReference type="ARBA" id="ARBA00023242"/>
    </source>
</evidence>
<evidence type="ECO:0000313" key="7">
    <source>
        <dbReference type="EMBL" id="GKU94494.1"/>
    </source>
</evidence>
<evidence type="ECO:0000256" key="3">
    <source>
        <dbReference type="ARBA" id="ARBA00023125"/>
    </source>
</evidence>
<protein>
    <recommendedName>
        <fullName evidence="6">BHLH domain-containing protein</fullName>
    </recommendedName>
</protein>
<dbReference type="EMBL" id="BPVZ01000008">
    <property type="protein sequence ID" value="GKU94494.1"/>
    <property type="molecule type" value="Genomic_DNA"/>
</dbReference>
<dbReference type="SMART" id="SM00353">
    <property type="entry name" value="HLH"/>
    <property type="match status" value="1"/>
</dbReference>
<dbReference type="GO" id="GO:0005634">
    <property type="term" value="C:nucleus"/>
    <property type="evidence" value="ECO:0007669"/>
    <property type="project" value="UniProtKB-SubCell"/>
</dbReference>
<dbReference type="PANTHER" id="PTHR12565">
    <property type="entry name" value="STEROL REGULATORY ELEMENT-BINDING PROTEIN"/>
    <property type="match status" value="1"/>
</dbReference>
<sequence>MLHRLYSPERWTFNGTDVSALQRQHAGLKRLQQQNYIVQNNSVEFGSNPLSGFRGLVSSSFHVVGAEGFVPSEAAMEQCSSWTSGCMTAEMETVKLKEINLALTPERDNSNKRKAEIAADERCIEKRSKGEVGMEYSEVKAKCSSTEISANTSSKENSKVSEVEKSKYIHVRPPRGQATGSHSLAERARREKINRKMKCLQELVPGCSKVTGKAGMLDEIINYVQCLQRQVEFLSMTLAALNPSQEFNVANFPAKEFPAYITKFPAAAKLPALANRACLPFFPTQPGATNCMPDVALHSPQASIERNSTYSVSTSQQTLNSSGISQLGPLSSWSLDSQGLYDEYNTGFQ</sequence>
<dbReference type="InterPro" id="IPR011598">
    <property type="entry name" value="bHLH_dom"/>
</dbReference>
<keyword evidence="2" id="KW-0805">Transcription regulation</keyword>
<keyword evidence="3" id="KW-0238">DNA-binding</keyword>
<reference evidence="7 8" key="1">
    <citation type="journal article" date="2021" name="Commun. Biol.">
        <title>The genome of Shorea leprosula (Dipterocarpaceae) highlights the ecological relevance of drought in aseasonal tropical rainforests.</title>
        <authorList>
            <person name="Ng K.K.S."/>
            <person name="Kobayashi M.J."/>
            <person name="Fawcett J.A."/>
            <person name="Hatakeyama M."/>
            <person name="Paape T."/>
            <person name="Ng C.H."/>
            <person name="Ang C.C."/>
            <person name="Tnah L.H."/>
            <person name="Lee C.T."/>
            <person name="Nishiyama T."/>
            <person name="Sese J."/>
            <person name="O'Brien M.J."/>
            <person name="Copetti D."/>
            <person name="Mohd Noor M.I."/>
            <person name="Ong R.C."/>
            <person name="Putra M."/>
            <person name="Sireger I.Z."/>
            <person name="Indrioko S."/>
            <person name="Kosugi Y."/>
            <person name="Izuno A."/>
            <person name="Isagi Y."/>
            <person name="Lee S.L."/>
            <person name="Shimizu K.K."/>
        </authorList>
    </citation>
    <scope>NUCLEOTIDE SEQUENCE [LARGE SCALE GENOMIC DNA]</scope>
    <source>
        <strain evidence="7">214</strain>
    </source>
</reference>
<evidence type="ECO:0000256" key="2">
    <source>
        <dbReference type="ARBA" id="ARBA00023015"/>
    </source>
</evidence>
<dbReference type="Gene3D" id="4.10.280.10">
    <property type="entry name" value="Helix-loop-helix DNA-binding domain"/>
    <property type="match status" value="1"/>
</dbReference>
<proteinExistence type="predicted"/>
<keyword evidence="8" id="KW-1185">Reference proteome</keyword>
<evidence type="ECO:0000259" key="6">
    <source>
        <dbReference type="PROSITE" id="PS50888"/>
    </source>
</evidence>
<dbReference type="CDD" id="cd18919">
    <property type="entry name" value="bHLH_AtBPE_like"/>
    <property type="match status" value="1"/>
</dbReference>
<name>A0AAV5IB61_9ROSI</name>
<evidence type="ECO:0000256" key="1">
    <source>
        <dbReference type="ARBA" id="ARBA00004123"/>
    </source>
</evidence>
<evidence type="ECO:0000256" key="4">
    <source>
        <dbReference type="ARBA" id="ARBA00023163"/>
    </source>
</evidence>
<keyword evidence="4" id="KW-0804">Transcription</keyword>
<dbReference type="GO" id="GO:0003677">
    <property type="term" value="F:DNA binding"/>
    <property type="evidence" value="ECO:0007669"/>
    <property type="project" value="UniProtKB-KW"/>
</dbReference>
<dbReference type="FunFam" id="4.10.280.10:FF:000002">
    <property type="entry name" value="Basic helix-loop-helix transcription factor"/>
    <property type="match status" value="1"/>
</dbReference>
<dbReference type="InterPro" id="IPR024097">
    <property type="entry name" value="bHLH_ZIP_TF"/>
</dbReference>
<keyword evidence="5" id="KW-0539">Nucleus</keyword>
<dbReference type="Proteomes" id="UP001054252">
    <property type="component" value="Unassembled WGS sequence"/>
</dbReference>
<gene>
    <name evidence="7" type="ORF">SLEP1_g7990</name>
</gene>
<dbReference type="Pfam" id="PF00010">
    <property type="entry name" value="HLH"/>
    <property type="match status" value="1"/>
</dbReference>